<feature type="region of interest" description="Disordered" evidence="4">
    <location>
        <begin position="340"/>
        <end position="423"/>
    </location>
</feature>
<evidence type="ECO:0000313" key="7">
    <source>
        <dbReference type="Proteomes" id="UP000683000"/>
    </source>
</evidence>
<dbReference type="PROSITE" id="PS51158">
    <property type="entry name" value="ALPHA_KINASE"/>
    <property type="match status" value="1"/>
</dbReference>
<dbReference type="GO" id="GO:0004674">
    <property type="term" value="F:protein serine/threonine kinase activity"/>
    <property type="evidence" value="ECO:0007669"/>
    <property type="project" value="UniProtKB-KW"/>
</dbReference>
<comment type="caution">
    <text evidence="6">The sequence shown here is derived from an EMBL/GenBank/DDBJ whole genome shotgun (WGS) entry which is preliminary data.</text>
</comment>
<dbReference type="OrthoDB" id="2675751at2759"/>
<dbReference type="EMBL" id="JAGFBS010000105">
    <property type="protein sequence ID" value="KAG6369124.1"/>
    <property type="molecule type" value="Genomic_DNA"/>
</dbReference>
<name>A0A8I2YC04_9AGAM</name>
<dbReference type="InterPro" id="IPR011009">
    <property type="entry name" value="Kinase-like_dom_sf"/>
</dbReference>
<evidence type="ECO:0000256" key="2">
    <source>
        <dbReference type="ARBA" id="ARBA00022679"/>
    </source>
</evidence>
<gene>
    <name evidence="6" type="ORF">JVT61DRAFT_1454</name>
</gene>
<evidence type="ECO:0000256" key="4">
    <source>
        <dbReference type="SAM" id="MobiDB-lite"/>
    </source>
</evidence>
<dbReference type="GO" id="GO:0005524">
    <property type="term" value="F:ATP binding"/>
    <property type="evidence" value="ECO:0007669"/>
    <property type="project" value="InterPro"/>
</dbReference>
<keyword evidence="3" id="KW-0418">Kinase</keyword>
<sequence length="828" mass="90561">MSSFQLVAPLTEMASEDRVCERTSCNNAIKRGSFYYPVTGLGSSTRAARRVCPSCFEAILKRPGTAMRAKDQPPDPQAIRAAVGASQSKSTVDPPPLVAIPPGYRSASEVLAHSDRVPATSGVGHHVQRNAMLPPSLPVARQFHTAPDVRVPAAQWSAARSLGPGSLPGPSRMLSNASGYSKHHASYMTELARWSGSARSALPPAETISLSISALHEGGTRRGRLHGTPFGNIIEGKKGIDAHIPASGLVAIAREIINPRVIAFCPEFPWRVDEFMVRDDSWVDLTNHMDTMETRLGYFYNDCLQRKGKGFTFKSRQFPIYVVIPQSQWMEYEQQFIAKTDGPTTSSRIRSTRKTDGPTTSSRIRSTRKTETWSTNPPARLSSHRQRDSESDDDLPFLLGPSIASGHPSRSPSPSSHIRPPAPLFLITGSKDSDNQMQVPKPTAAAIVSPVAIGLKHAHRSGSIASVTTKSPPTKKAIVVKQEPFSPDRNSLHEALRIGGAADLDTTQYLKSSIFQIDFYPIPTVSIKLILKSPHHRKFDLDPKKSVTTLHTGQLRLGGLEESFLGAGAFKSADLAMLVLSNPTATGIGTQSREVIVIKRPHANPPGQLLNGPFKRFAVKEESEKLFREANVLYWAKALFKLAEDFIVKKLAKADEPPPFPIPSIRFVDAGLAFRYPVSPNRGSRAPSIDCTYLCEEEIEGARTSFIKFIHNGNCVPLLEPGETGYEVAQFLAFTQHVQYIKTKGSAYVSDYQGTTSLLTDPQILTHPDIGHDLFCEGNLEKAVELFEEEHVCNRFCKWPGFNLPPFGGSFKGKGKASDPVVVSSDSE</sequence>
<keyword evidence="7" id="KW-1185">Reference proteome</keyword>
<dbReference type="AlphaFoldDB" id="A0A8I2YC04"/>
<dbReference type="Gene3D" id="3.20.200.10">
    <property type="entry name" value="MHCK/EF2 kinase"/>
    <property type="match status" value="1"/>
</dbReference>
<dbReference type="Proteomes" id="UP000683000">
    <property type="component" value="Unassembled WGS sequence"/>
</dbReference>
<proteinExistence type="predicted"/>
<dbReference type="SUPFAM" id="SSF56112">
    <property type="entry name" value="Protein kinase-like (PK-like)"/>
    <property type="match status" value="1"/>
</dbReference>
<dbReference type="InterPro" id="IPR004166">
    <property type="entry name" value="a-kinase_dom"/>
</dbReference>
<protein>
    <recommendedName>
        <fullName evidence="5">Alpha-type protein kinase domain-containing protein</fullName>
    </recommendedName>
</protein>
<feature type="domain" description="Alpha-type protein kinase" evidence="5">
    <location>
        <begin position="581"/>
        <end position="807"/>
    </location>
</feature>
<keyword evidence="2" id="KW-0808">Transferase</keyword>
<evidence type="ECO:0000256" key="3">
    <source>
        <dbReference type="ARBA" id="ARBA00022777"/>
    </source>
</evidence>
<keyword evidence="1" id="KW-0723">Serine/threonine-protein kinase</keyword>
<evidence type="ECO:0000256" key="1">
    <source>
        <dbReference type="ARBA" id="ARBA00022527"/>
    </source>
</evidence>
<dbReference type="Pfam" id="PF02816">
    <property type="entry name" value="Alpha_kinase"/>
    <property type="match status" value="1"/>
</dbReference>
<feature type="region of interest" description="Disordered" evidence="4">
    <location>
        <begin position="66"/>
        <end position="97"/>
    </location>
</feature>
<evidence type="ECO:0000259" key="5">
    <source>
        <dbReference type="PROSITE" id="PS51158"/>
    </source>
</evidence>
<reference evidence="6" key="1">
    <citation type="submission" date="2021-03" db="EMBL/GenBank/DDBJ databases">
        <title>Evolutionary innovations through gain and loss of genes in the ectomycorrhizal Boletales.</title>
        <authorList>
            <person name="Wu G."/>
            <person name="Miyauchi S."/>
            <person name="Morin E."/>
            <person name="Yang Z.-L."/>
            <person name="Xu J."/>
            <person name="Martin F.M."/>
        </authorList>
    </citation>
    <scope>NUCLEOTIDE SEQUENCE</scope>
    <source>
        <strain evidence="6">BR01</strain>
    </source>
</reference>
<feature type="compositionally biased region" description="Low complexity" evidence="4">
    <location>
        <begin position="404"/>
        <end position="419"/>
    </location>
</feature>
<evidence type="ECO:0000313" key="6">
    <source>
        <dbReference type="EMBL" id="KAG6369124.1"/>
    </source>
</evidence>
<accession>A0A8I2YC04</accession>
<organism evidence="6 7">
    <name type="scientific">Boletus reticuloceps</name>
    <dbReference type="NCBI Taxonomy" id="495285"/>
    <lineage>
        <taxon>Eukaryota</taxon>
        <taxon>Fungi</taxon>
        <taxon>Dikarya</taxon>
        <taxon>Basidiomycota</taxon>
        <taxon>Agaricomycotina</taxon>
        <taxon>Agaricomycetes</taxon>
        <taxon>Agaricomycetidae</taxon>
        <taxon>Boletales</taxon>
        <taxon>Boletineae</taxon>
        <taxon>Boletaceae</taxon>
        <taxon>Boletoideae</taxon>
        <taxon>Boletus</taxon>
    </lineage>
</organism>